<organism evidence="3 4">
    <name type="scientific">Pararhizobium mangrovi</name>
    <dbReference type="NCBI Taxonomy" id="2590452"/>
    <lineage>
        <taxon>Bacteria</taxon>
        <taxon>Pseudomonadati</taxon>
        <taxon>Pseudomonadota</taxon>
        <taxon>Alphaproteobacteria</taxon>
        <taxon>Hyphomicrobiales</taxon>
        <taxon>Rhizobiaceae</taxon>
        <taxon>Rhizobium/Agrobacterium group</taxon>
        <taxon>Pararhizobium</taxon>
    </lineage>
</organism>
<dbReference type="EMBL" id="VHLH01000003">
    <property type="protein sequence ID" value="TPW31929.1"/>
    <property type="molecule type" value="Genomic_DNA"/>
</dbReference>
<sequence length="213" mass="22947">MTCKLSTATRSVIASAFFVAGMAGVAFAQDSSGDASQAQPPKGWFKACTKQADNDVCITQNLKAASNGQLVTAVGLITVKGKANQKLLQVSVPSARLIQPGIAMQIDDNKKQQLGYAVCMPDKCVAEVPLSDGLVNAFKRGGQVTFTSVNFRRQPNPVEVSLKGFTDAFEGAPMKQSELQQRQKLLQQQMQKKADTARQQLEQAQEKAKKQGN</sequence>
<dbReference type="Gene3D" id="2.60.40.1880">
    <property type="entry name" value="Invasion associated locus B (IalB) protein"/>
    <property type="match status" value="1"/>
</dbReference>
<protein>
    <submittedName>
        <fullName evidence="3">Invasion associated locus B family protein</fullName>
    </submittedName>
</protein>
<dbReference type="OrthoDB" id="8017994at2"/>
<evidence type="ECO:0000256" key="1">
    <source>
        <dbReference type="SAM" id="MobiDB-lite"/>
    </source>
</evidence>
<accession>A0A506UG30</accession>
<proteinExistence type="predicted"/>
<evidence type="ECO:0000256" key="2">
    <source>
        <dbReference type="SAM" id="SignalP"/>
    </source>
</evidence>
<evidence type="ECO:0000313" key="4">
    <source>
        <dbReference type="Proteomes" id="UP000320314"/>
    </source>
</evidence>
<feature type="chain" id="PRO_5021502139" evidence="2">
    <location>
        <begin position="29"/>
        <end position="213"/>
    </location>
</feature>
<feature type="compositionally biased region" description="Low complexity" evidence="1">
    <location>
        <begin position="175"/>
        <end position="191"/>
    </location>
</feature>
<dbReference type="InterPro" id="IPR038696">
    <property type="entry name" value="IalB_sf"/>
</dbReference>
<comment type="caution">
    <text evidence="3">The sequence shown here is derived from an EMBL/GenBank/DDBJ whole genome shotgun (WGS) entry which is preliminary data.</text>
</comment>
<feature type="region of interest" description="Disordered" evidence="1">
    <location>
        <begin position="174"/>
        <end position="213"/>
    </location>
</feature>
<dbReference type="InterPro" id="IPR010642">
    <property type="entry name" value="Invasion_prot_B"/>
</dbReference>
<dbReference type="Pfam" id="PF06776">
    <property type="entry name" value="IalB"/>
    <property type="match status" value="1"/>
</dbReference>
<feature type="compositionally biased region" description="Basic and acidic residues" evidence="1">
    <location>
        <begin position="204"/>
        <end position="213"/>
    </location>
</feature>
<keyword evidence="4" id="KW-1185">Reference proteome</keyword>
<reference evidence="3 4" key="1">
    <citation type="submission" date="2019-06" db="EMBL/GenBank/DDBJ databases">
        <authorList>
            <person name="Li M."/>
        </authorList>
    </citation>
    <scope>NUCLEOTIDE SEQUENCE [LARGE SCALE GENOMIC DNA]</scope>
    <source>
        <strain evidence="3 4">BGMRC6574</strain>
    </source>
</reference>
<dbReference type="RefSeq" id="WP_141165525.1">
    <property type="nucleotide sequence ID" value="NZ_VHLH01000003.1"/>
</dbReference>
<dbReference type="AlphaFoldDB" id="A0A506UG30"/>
<dbReference type="Proteomes" id="UP000320314">
    <property type="component" value="Unassembled WGS sequence"/>
</dbReference>
<evidence type="ECO:0000313" key="3">
    <source>
        <dbReference type="EMBL" id="TPW31929.1"/>
    </source>
</evidence>
<keyword evidence="2" id="KW-0732">Signal</keyword>
<feature type="signal peptide" evidence="2">
    <location>
        <begin position="1"/>
        <end position="28"/>
    </location>
</feature>
<name>A0A506UG30_9HYPH</name>
<gene>
    <name evidence="3" type="ORF">FJU11_02945</name>
</gene>